<evidence type="ECO:0000313" key="8">
    <source>
        <dbReference type="Proteomes" id="UP000741013"/>
    </source>
</evidence>
<evidence type="ECO:0000256" key="3">
    <source>
        <dbReference type="ARBA" id="ARBA00022989"/>
    </source>
</evidence>
<dbReference type="Proteomes" id="UP000741013">
    <property type="component" value="Unassembled WGS sequence"/>
</dbReference>
<feature type="transmembrane region" description="Helical" evidence="5">
    <location>
        <begin position="245"/>
        <end position="266"/>
    </location>
</feature>
<feature type="transmembrane region" description="Helical" evidence="5">
    <location>
        <begin position="54"/>
        <end position="73"/>
    </location>
</feature>
<evidence type="ECO:0000256" key="5">
    <source>
        <dbReference type="SAM" id="Phobius"/>
    </source>
</evidence>
<sequence length="396" mass="39610">MSTPTQQLAPEVRRWRAALFAMFLLTGVTFASWVTRTPAIRDSVGASTAQMGVIIAGLSVGSLLGIAVAGRLVVARGGRFVIALGAVAMVAGLLLIALGAALGAGWLVCGGLAFFGLGMGASEVAQNVEGAEVERALDASVLPAMHGCFSIGTFAGALAGIALNALAVPVALHVGTSAALMAAVAVWAVRGIPAHSPTDESAARTRAPKVWREPRVVLIGVIVLGMALAEGSANDWLPLITVDGFGATATIGSVAYALFGLAMAAGRFSGSRVLDRFGRTTAMRGSAVIATAGVALVVLAPGIEFAAAGVVLWGLGTSLGFPVALSAAGDDPEHAAARVSAVATIGYLAFLVGPPLLGLLGEFAGLRNALVVVVVMLVVAGACAPAVRDRATTSCP</sequence>
<name>A0ABS4PV61_9PSEU</name>
<evidence type="ECO:0000256" key="1">
    <source>
        <dbReference type="ARBA" id="ARBA00004651"/>
    </source>
</evidence>
<evidence type="ECO:0000256" key="4">
    <source>
        <dbReference type="ARBA" id="ARBA00023136"/>
    </source>
</evidence>
<keyword evidence="2 5" id="KW-0812">Transmembrane</keyword>
<dbReference type="EMBL" id="JAGGMS010000001">
    <property type="protein sequence ID" value="MBP2183317.1"/>
    <property type="molecule type" value="Genomic_DNA"/>
</dbReference>
<feature type="transmembrane region" description="Helical" evidence="5">
    <location>
        <begin position="369"/>
        <end position="387"/>
    </location>
</feature>
<dbReference type="PROSITE" id="PS50850">
    <property type="entry name" value="MFS"/>
    <property type="match status" value="1"/>
</dbReference>
<comment type="caution">
    <text evidence="7">The sequence shown here is derived from an EMBL/GenBank/DDBJ whole genome shotgun (WGS) entry which is preliminary data.</text>
</comment>
<dbReference type="InterPro" id="IPR051788">
    <property type="entry name" value="MFS_Transporter"/>
</dbReference>
<feature type="domain" description="Major facilitator superfamily (MFS) profile" evidence="6">
    <location>
        <begin position="15"/>
        <end position="392"/>
    </location>
</feature>
<dbReference type="InterPro" id="IPR036259">
    <property type="entry name" value="MFS_trans_sf"/>
</dbReference>
<dbReference type="PANTHER" id="PTHR23514:SF13">
    <property type="entry name" value="INNER MEMBRANE PROTEIN YBJJ"/>
    <property type="match status" value="1"/>
</dbReference>
<feature type="transmembrane region" description="Helical" evidence="5">
    <location>
        <begin position="80"/>
        <end position="98"/>
    </location>
</feature>
<organism evidence="7 8">
    <name type="scientific">Amycolatopsis magusensis</name>
    <dbReference type="NCBI Taxonomy" id="882444"/>
    <lineage>
        <taxon>Bacteria</taxon>
        <taxon>Bacillati</taxon>
        <taxon>Actinomycetota</taxon>
        <taxon>Actinomycetes</taxon>
        <taxon>Pseudonocardiales</taxon>
        <taxon>Pseudonocardiaceae</taxon>
        <taxon>Amycolatopsis</taxon>
    </lineage>
</organism>
<evidence type="ECO:0000259" key="6">
    <source>
        <dbReference type="PROSITE" id="PS50850"/>
    </source>
</evidence>
<keyword evidence="8" id="KW-1185">Reference proteome</keyword>
<feature type="transmembrane region" description="Helical" evidence="5">
    <location>
        <begin position="141"/>
        <end position="164"/>
    </location>
</feature>
<reference evidence="7 8" key="1">
    <citation type="submission" date="2021-03" db="EMBL/GenBank/DDBJ databases">
        <title>Sequencing the genomes of 1000 actinobacteria strains.</title>
        <authorList>
            <person name="Klenk H.-P."/>
        </authorList>
    </citation>
    <scope>NUCLEOTIDE SEQUENCE [LARGE SCALE GENOMIC DNA]</scope>
    <source>
        <strain evidence="7 8">DSM 45510</strain>
    </source>
</reference>
<gene>
    <name evidence="7" type="ORF">JOM49_004843</name>
</gene>
<dbReference type="PANTHER" id="PTHR23514">
    <property type="entry name" value="BYPASS OF STOP CODON PROTEIN 6"/>
    <property type="match status" value="1"/>
</dbReference>
<evidence type="ECO:0000313" key="7">
    <source>
        <dbReference type="EMBL" id="MBP2183317.1"/>
    </source>
</evidence>
<keyword evidence="3 5" id="KW-1133">Transmembrane helix</keyword>
<feature type="transmembrane region" description="Helical" evidence="5">
    <location>
        <begin position="216"/>
        <end position="233"/>
    </location>
</feature>
<comment type="subcellular location">
    <subcellularLocation>
        <location evidence="1">Cell membrane</location>
        <topology evidence="1">Multi-pass membrane protein</topology>
    </subcellularLocation>
</comment>
<feature type="transmembrane region" description="Helical" evidence="5">
    <location>
        <begin position="15"/>
        <end position="34"/>
    </location>
</feature>
<protein>
    <submittedName>
        <fullName evidence="7">MFS family arabinose efflux permease</fullName>
    </submittedName>
</protein>
<proteinExistence type="predicted"/>
<dbReference type="Pfam" id="PF07690">
    <property type="entry name" value="MFS_1"/>
    <property type="match status" value="1"/>
</dbReference>
<dbReference type="CDD" id="cd17393">
    <property type="entry name" value="MFS_MosC_like"/>
    <property type="match status" value="1"/>
</dbReference>
<evidence type="ECO:0000256" key="2">
    <source>
        <dbReference type="ARBA" id="ARBA00022692"/>
    </source>
</evidence>
<dbReference type="SUPFAM" id="SSF103473">
    <property type="entry name" value="MFS general substrate transporter"/>
    <property type="match status" value="1"/>
</dbReference>
<feature type="transmembrane region" description="Helical" evidence="5">
    <location>
        <begin position="335"/>
        <end position="357"/>
    </location>
</feature>
<keyword evidence="4 5" id="KW-0472">Membrane</keyword>
<dbReference type="Gene3D" id="1.20.1250.20">
    <property type="entry name" value="MFS general substrate transporter like domains"/>
    <property type="match status" value="2"/>
</dbReference>
<dbReference type="InterPro" id="IPR011701">
    <property type="entry name" value="MFS"/>
</dbReference>
<accession>A0ABS4PV61</accession>
<feature type="transmembrane region" description="Helical" evidence="5">
    <location>
        <begin position="104"/>
        <end position="121"/>
    </location>
</feature>
<dbReference type="InterPro" id="IPR020846">
    <property type="entry name" value="MFS_dom"/>
</dbReference>
<dbReference type="RefSeq" id="WP_209666504.1">
    <property type="nucleotide sequence ID" value="NZ_JAGGMS010000001.1"/>
</dbReference>
<feature type="transmembrane region" description="Helical" evidence="5">
    <location>
        <begin position="170"/>
        <end position="189"/>
    </location>
</feature>
<feature type="transmembrane region" description="Helical" evidence="5">
    <location>
        <begin position="287"/>
        <end position="315"/>
    </location>
</feature>